<proteinExistence type="inferred from homology"/>
<gene>
    <name evidence="5" type="ORF">FHS22_000137</name>
</gene>
<evidence type="ECO:0000256" key="1">
    <source>
        <dbReference type="ARBA" id="ARBA00006515"/>
    </source>
</evidence>
<dbReference type="InterPro" id="IPR036812">
    <property type="entry name" value="NAD(P)_OxRdtase_dom_sf"/>
</dbReference>
<dbReference type="Gene3D" id="3.20.20.100">
    <property type="entry name" value="NADP-dependent oxidoreductase domain"/>
    <property type="match status" value="1"/>
</dbReference>
<reference evidence="5 6" key="1">
    <citation type="submission" date="2020-08" db="EMBL/GenBank/DDBJ databases">
        <title>Genomic Encyclopedia of Type Strains, Phase III (KMG-III): the genomes of soil and plant-associated and newly described type strains.</title>
        <authorList>
            <person name="Whitman W."/>
        </authorList>
    </citation>
    <scope>NUCLEOTIDE SEQUENCE [LARGE SCALE GENOMIC DNA]</scope>
    <source>
        <strain evidence="5 6">CECT 3303</strain>
    </source>
</reference>
<dbReference type="CDD" id="cd19074">
    <property type="entry name" value="Aldo_ket_red_shaker-like"/>
    <property type="match status" value="1"/>
</dbReference>
<sequence>MEHRHLGQSGLMVSEVTYGNWLTHGELVDRDQAVACIRAALDAGVTTFDTADVYARGAAEELLGTALGGVRRSSLVIASKVCLPTGDGPNDRGLSRKHIMESCEASLRRLRTDYLDLYQAHRFDETTPLEETLVAFDDLVRQGKVLYLGVSEWTATQIESALTVIRELGLRSRIVSNQPQYNMLWRVIEPEVVPLCLREGIGQLAFQPLAQGVLTGKYRPGQEPPDGSRGKAGGRAPAFIGRVLGPRLLEQVQDLLPVAAECGLSAAQLAIAWVLRQPGVSSVVAGATRPEQVTENASASGRTIDEAVLKRVDEILGDLVDRDPAKTARMMAVKPDWARSASASG</sequence>
<dbReference type="FunFam" id="3.20.20.100:FF:000004">
    <property type="entry name" value="Oxidoreductase, aldo/keto reductase"/>
    <property type="match status" value="1"/>
</dbReference>
<evidence type="ECO:0000313" key="6">
    <source>
        <dbReference type="Proteomes" id="UP000562352"/>
    </source>
</evidence>
<dbReference type="Pfam" id="PF00248">
    <property type="entry name" value="Aldo_ket_red"/>
    <property type="match status" value="1"/>
</dbReference>
<dbReference type="InterPro" id="IPR005399">
    <property type="entry name" value="K_chnl_volt-dep_bsu_KCNAB-rel"/>
</dbReference>
<accession>A0A841CUB2</accession>
<evidence type="ECO:0000259" key="4">
    <source>
        <dbReference type="Pfam" id="PF00248"/>
    </source>
</evidence>
<name>A0A841CUB2_PLAVE</name>
<keyword evidence="6" id="KW-1185">Reference proteome</keyword>
<dbReference type="Proteomes" id="UP000562352">
    <property type="component" value="Unassembled WGS sequence"/>
</dbReference>
<protein>
    <submittedName>
        <fullName evidence="5">Aryl-alcohol dehydrogenase-like predicted oxidoreductase</fullName>
    </submittedName>
</protein>
<dbReference type="PANTHER" id="PTHR43150:SF2">
    <property type="entry name" value="HYPERKINETIC, ISOFORM M"/>
    <property type="match status" value="1"/>
</dbReference>
<dbReference type="PANTHER" id="PTHR43150">
    <property type="entry name" value="HYPERKINETIC, ISOFORM M"/>
    <property type="match status" value="1"/>
</dbReference>
<dbReference type="AlphaFoldDB" id="A0A841CUB2"/>
<dbReference type="InterPro" id="IPR023210">
    <property type="entry name" value="NADP_OxRdtase_dom"/>
</dbReference>
<keyword evidence="3" id="KW-0560">Oxidoreductase</keyword>
<feature type="domain" description="NADP-dependent oxidoreductase" evidence="4">
    <location>
        <begin position="16"/>
        <end position="315"/>
    </location>
</feature>
<dbReference type="GO" id="GO:0016491">
    <property type="term" value="F:oxidoreductase activity"/>
    <property type="evidence" value="ECO:0007669"/>
    <property type="project" value="UniProtKB-KW"/>
</dbReference>
<comment type="similarity">
    <text evidence="1">Belongs to the shaker potassium channel beta subunit family.</text>
</comment>
<evidence type="ECO:0000313" key="5">
    <source>
        <dbReference type="EMBL" id="MBB5960899.1"/>
    </source>
</evidence>
<dbReference type="EMBL" id="JACHJJ010000001">
    <property type="protein sequence ID" value="MBB5960899.1"/>
    <property type="molecule type" value="Genomic_DNA"/>
</dbReference>
<dbReference type="SUPFAM" id="SSF51430">
    <property type="entry name" value="NAD(P)-linked oxidoreductase"/>
    <property type="match status" value="1"/>
</dbReference>
<evidence type="ECO:0000256" key="3">
    <source>
        <dbReference type="ARBA" id="ARBA00023002"/>
    </source>
</evidence>
<dbReference type="GO" id="GO:0005829">
    <property type="term" value="C:cytosol"/>
    <property type="evidence" value="ECO:0007669"/>
    <property type="project" value="UniProtKB-ARBA"/>
</dbReference>
<evidence type="ECO:0000256" key="2">
    <source>
        <dbReference type="ARBA" id="ARBA00022857"/>
    </source>
</evidence>
<keyword evidence="2" id="KW-0521">NADP</keyword>
<organism evidence="5 6">
    <name type="scientific">Planomonospora venezuelensis</name>
    <dbReference type="NCBI Taxonomy" id="1999"/>
    <lineage>
        <taxon>Bacteria</taxon>
        <taxon>Bacillati</taxon>
        <taxon>Actinomycetota</taxon>
        <taxon>Actinomycetes</taxon>
        <taxon>Streptosporangiales</taxon>
        <taxon>Streptosporangiaceae</taxon>
        <taxon>Planomonospora</taxon>
    </lineage>
</organism>
<dbReference type="RefSeq" id="WP_184937365.1">
    <property type="nucleotide sequence ID" value="NZ_BAAAWZ010000001.1"/>
</dbReference>
<comment type="caution">
    <text evidence="5">The sequence shown here is derived from an EMBL/GenBank/DDBJ whole genome shotgun (WGS) entry which is preliminary data.</text>
</comment>